<accession>A0AAE3R601</accession>
<comment type="caution">
    <text evidence="1">The sequence shown here is derived from an EMBL/GenBank/DDBJ whole genome shotgun (WGS) entry which is preliminary data.</text>
</comment>
<dbReference type="AlphaFoldDB" id="A0AAE3R601"/>
<dbReference type="RefSeq" id="WP_314515606.1">
    <property type="nucleotide sequence ID" value="NZ_JASJOU010000011.1"/>
</dbReference>
<sequence length="157" mass="17633">MPVIYPPDSIHIPANHTSIFLAGSIEMGKAEDWQQKVITAIDNTNVTVLNPRRAAWNADWEQTISNPDFKGQVSWELEGLERADLILIYFEPTTKAPVSMLEFGLYARSGKLLVSCPDGFWRKGNIDIVCERYSITQVSDLESLIQSAKIYLNTLSS</sequence>
<reference evidence="1" key="1">
    <citation type="submission" date="2023-05" db="EMBL/GenBank/DDBJ databases">
        <authorList>
            <person name="Zhang X."/>
        </authorList>
    </citation>
    <scope>NUCLEOTIDE SEQUENCE</scope>
    <source>
        <strain evidence="1">BD1B2-1</strain>
    </source>
</reference>
<dbReference type="EMBL" id="JASJOU010000011">
    <property type="protein sequence ID" value="MDJ1504389.1"/>
    <property type="molecule type" value="Genomic_DNA"/>
</dbReference>
<dbReference type="Gene3D" id="3.40.50.450">
    <property type="match status" value="1"/>
</dbReference>
<gene>
    <name evidence="1" type="ORF">QNI22_27260</name>
</gene>
<name>A0AAE3R601_9BACT</name>
<organism evidence="1 2">
    <name type="scientific">Xanthocytophaga agilis</name>
    <dbReference type="NCBI Taxonomy" id="3048010"/>
    <lineage>
        <taxon>Bacteria</taxon>
        <taxon>Pseudomonadati</taxon>
        <taxon>Bacteroidota</taxon>
        <taxon>Cytophagia</taxon>
        <taxon>Cytophagales</taxon>
        <taxon>Rhodocytophagaceae</taxon>
        <taxon>Xanthocytophaga</taxon>
    </lineage>
</organism>
<dbReference type="Proteomes" id="UP001232063">
    <property type="component" value="Unassembled WGS sequence"/>
</dbReference>
<evidence type="ECO:0000313" key="1">
    <source>
        <dbReference type="EMBL" id="MDJ1504389.1"/>
    </source>
</evidence>
<dbReference type="InterPro" id="IPR039470">
    <property type="entry name" value="Nuc_deoxyri_tr2"/>
</dbReference>
<evidence type="ECO:0000313" key="2">
    <source>
        <dbReference type="Proteomes" id="UP001232063"/>
    </source>
</evidence>
<proteinExistence type="predicted"/>
<keyword evidence="2" id="KW-1185">Reference proteome</keyword>
<dbReference type="Pfam" id="PF15891">
    <property type="entry name" value="Nuc_deoxyri_tr2"/>
    <property type="match status" value="1"/>
</dbReference>
<protein>
    <submittedName>
        <fullName evidence="1">Nucleoside 2-deoxyribosyltransferase domain-containing protein</fullName>
    </submittedName>
</protein>